<dbReference type="AlphaFoldDB" id="A0AA38G355"/>
<sequence>NCATAFHPLCAREMKLWMGISSMEGSDDIDLWAFCSKHSLPRADRASLSPNGSAVGPSKAEFMPSGKNDTSHYSNEICLGQENQLSPVESRCQSTHVEKFLKNVSCKAMKEKGGLSENLQGIETKISDMVRAVQPSYTVTELALGNSENMIPESRGQSKRSPIFQDVKTTVECNAVSEVGCQDVSASIHSSEIKENALNDEVDNSNCTKNSKKVVQKRHDILNDLGNGMGVSSNLLASFIKETRQPAGSETTKLKSRSENLPPEMEDVPDEIGDSAVEKNSNSKHASLKLQAKVFDCKELAPSMNNDKAISSNVLLKGPPIGEDLDALIEGNNAGLIFEGDQTENFSNDVPTNADIEYAKKSTDYYVHPYIHGRLLEFQHGLGLRKGDERMKHDDQPESNAGAEKCCSRGTRNTEDEMDGSSTMSNIASIPKDSQRKHALLARNRGVSNLAPEDELESEILFLQSSLLEYAWMNHKRSEDLLFRVITNLSKDQQALRNQKADKVLVNEYLRREREAKKQGRKERRHKEAQAILAAATAAAAASPRLGSSRKEGSGDAVEEHGLRQFSFLSRPLQPEEWSTRPSFSTAPTMKVSQQKYLKGNGAAGRTGSSSQTMLRAKETLSRPIVGKVSPENQFYTYHLPAGLPQDESRLCDICRLQESTRANKIYICRHCKVAVHQDCYGLSTVHSSEWYCQPCEELNWKYQGMRIPSVVSRGRPGCDFECALCGGLSGAFKRTTKGQWVHVFCAEWILENTFRKGQIEPIVGLELLSRERPVAVCSICRRQQGVCLKCNFGHCHTFFHPLCARDAGFYMSVVAHGGKVQHKAYCEKHSSEQKLKVESRKYGGAEELKIIKQMRVELERIRLICERTVRREKLKREVLHCSHNILASKRDCVAFSAVFRSSFLPPDVSSHVDIAHVSMGTSFRGIMDGSKARKENSTEKHRSDVYALYTGSNQARDDFPGQSAINHSTIISDDIFRGRNSGDSSVSVGESGFSRKPLTHSGHSGASDDREDTQRRPKKSRKIAETLQREMMMTPTEASMQNKRLPKGYAYVPLLDLQNVGPQDS</sequence>
<organism evidence="8 9">
    <name type="scientific">Taxus chinensis</name>
    <name type="common">Chinese yew</name>
    <name type="synonym">Taxus wallichiana var. chinensis</name>
    <dbReference type="NCBI Taxonomy" id="29808"/>
    <lineage>
        <taxon>Eukaryota</taxon>
        <taxon>Viridiplantae</taxon>
        <taxon>Streptophyta</taxon>
        <taxon>Embryophyta</taxon>
        <taxon>Tracheophyta</taxon>
        <taxon>Spermatophyta</taxon>
        <taxon>Pinopsida</taxon>
        <taxon>Pinidae</taxon>
        <taxon>Conifers II</taxon>
        <taxon>Cupressales</taxon>
        <taxon>Taxaceae</taxon>
        <taxon>Taxus</taxon>
    </lineage>
</organism>
<dbReference type="InterPro" id="IPR001965">
    <property type="entry name" value="Znf_PHD"/>
</dbReference>
<dbReference type="PANTHER" id="PTHR13793:SF107">
    <property type="entry name" value="BROMODOMAIN-CONTAINING PROTEIN HOMOLOG"/>
    <property type="match status" value="1"/>
</dbReference>
<evidence type="ECO:0000256" key="2">
    <source>
        <dbReference type="ARBA" id="ARBA00022771"/>
    </source>
</evidence>
<accession>A0AA38G355</accession>
<proteinExistence type="predicted"/>
<dbReference type="Pfam" id="PF13831">
    <property type="entry name" value="PHD_2"/>
    <property type="match status" value="1"/>
</dbReference>
<evidence type="ECO:0000313" key="9">
    <source>
        <dbReference type="Proteomes" id="UP000824469"/>
    </source>
</evidence>
<feature type="domain" description="PHD-type" evidence="7">
    <location>
        <begin position="720"/>
        <end position="831"/>
    </location>
</feature>
<dbReference type="InterPro" id="IPR011011">
    <property type="entry name" value="Znf_FYVE_PHD"/>
</dbReference>
<comment type="caution">
    <text evidence="8">The sequence shown here is derived from an EMBL/GenBank/DDBJ whole genome shotgun (WGS) entry which is preliminary data.</text>
</comment>
<dbReference type="SMART" id="SM00249">
    <property type="entry name" value="PHD"/>
    <property type="match status" value="2"/>
</dbReference>
<evidence type="ECO:0000256" key="4">
    <source>
        <dbReference type="PROSITE-ProRule" id="PRU00146"/>
    </source>
</evidence>
<dbReference type="PROSITE" id="PS50016">
    <property type="entry name" value="ZF_PHD_2"/>
    <property type="match status" value="1"/>
</dbReference>
<evidence type="ECO:0000259" key="6">
    <source>
        <dbReference type="PROSITE" id="PS50016"/>
    </source>
</evidence>
<reference evidence="8 9" key="1">
    <citation type="journal article" date="2021" name="Nat. Plants">
        <title>The Taxus genome provides insights into paclitaxel biosynthesis.</title>
        <authorList>
            <person name="Xiong X."/>
            <person name="Gou J."/>
            <person name="Liao Q."/>
            <person name="Li Y."/>
            <person name="Zhou Q."/>
            <person name="Bi G."/>
            <person name="Li C."/>
            <person name="Du R."/>
            <person name="Wang X."/>
            <person name="Sun T."/>
            <person name="Guo L."/>
            <person name="Liang H."/>
            <person name="Lu P."/>
            <person name="Wu Y."/>
            <person name="Zhang Z."/>
            <person name="Ro D.K."/>
            <person name="Shang Y."/>
            <person name="Huang S."/>
            <person name="Yan J."/>
        </authorList>
    </citation>
    <scope>NUCLEOTIDE SEQUENCE [LARGE SCALE GENOMIC DNA]</scope>
    <source>
        <strain evidence="8">Ta-2019</strain>
    </source>
</reference>
<feature type="region of interest" description="Disordered" evidence="5">
    <location>
        <begin position="982"/>
        <end position="1045"/>
    </location>
</feature>
<dbReference type="SUPFAM" id="SSF57903">
    <property type="entry name" value="FYVE/PHD zinc finger"/>
    <property type="match status" value="1"/>
</dbReference>
<dbReference type="PANTHER" id="PTHR13793">
    <property type="entry name" value="PHD FINGER PROTEINS"/>
    <property type="match status" value="1"/>
</dbReference>
<keyword evidence="1" id="KW-0479">Metal-binding</keyword>
<dbReference type="CDD" id="cd15571">
    <property type="entry name" value="ePHD"/>
    <property type="match status" value="1"/>
</dbReference>
<keyword evidence="3" id="KW-0862">Zinc</keyword>
<dbReference type="InterPro" id="IPR034732">
    <property type="entry name" value="EPHD"/>
</dbReference>
<feature type="non-terminal residue" evidence="8">
    <location>
        <position position="1066"/>
    </location>
</feature>
<dbReference type="PROSITE" id="PS51805">
    <property type="entry name" value="EPHD"/>
    <property type="match status" value="1"/>
</dbReference>
<dbReference type="EMBL" id="JAHRHJ020000005">
    <property type="protein sequence ID" value="KAH9315362.1"/>
    <property type="molecule type" value="Genomic_DNA"/>
</dbReference>
<evidence type="ECO:0000256" key="3">
    <source>
        <dbReference type="ARBA" id="ARBA00022833"/>
    </source>
</evidence>
<dbReference type="GO" id="GO:0008270">
    <property type="term" value="F:zinc ion binding"/>
    <property type="evidence" value="ECO:0007669"/>
    <property type="project" value="UniProtKB-KW"/>
</dbReference>
<name>A0AA38G355_TAXCH</name>
<gene>
    <name evidence="8" type="ORF">KI387_023989</name>
</gene>
<evidence type="ECO:0000256" key="5">
    <source>
        <dbReference type="SAM" id="MobiDB-lite"/>
    </source>
</evidence>
<dbReference type="InterPro" id="IPR019787">
    <property type="entry name" value="Znf_PHD-finger"/>
</dbReference>
<evidence type="ECO:0000313" key="8">
    <source>
        <dbReference type="EMBL" id="KAH9315362.1"/>
    </source>
</evidence>
<dbReference type="GO" id="GO:0006357">
    <property type="term" value="P:regulation of transcription by RNA polymerase II"/>
    <property type="evidence" value="ECO:0007669"/>
    <property type="project" value="TreeGrafter"/>
</dbReference>
<feature type="compositionally biased region" description="Low complexity" evidence="5">
    <location>
        <begin position="982"/>
        <end position="995"/>
    </location>
</feature>
<evidence type="ECO:0000256" key="1">
    <source>
        <dbReference type="ARBA" id="ARBA00022723"/>
    </source>
</evidence>
<evidence type="ECO:0000259" key="7">
    <source>
        <dbReference type="PROSITE" id="PS51805"/>
    </source>
</evidence>
<feature type="region of interest" description="Disordered" evidence="5">
    <location>
        <begin position="46"/>
        <end position="68"/>
    </location>
</feature>
<dbReference type="InterPro" id="IPR013083">
    <property type="entry name" value="Znf_RING/FYVE/PHD"/>
</dbReference>
<feature type="region of interest" description="Disordered" evidence="5">
    <location>
        <begin position="388"/>
        <end position="432"/>
    </location>
</feature>
<keyword evidence="2 4" id="KW-0863">Zinc-finger</keyword>
<dbReference type="Proteomes" id="UP000824469">
    <property type="component" value="Unassembled WGS sequence"/>
</dbReference>
<dbReference type="InterPro" id="IPR050701">
    <property type="entry name" value="Histone_Mod_Regulator"/>
</dbReference>
<keyword evidence="9" id="KW-1185">Reference proteome</keyword>
<dbReference type="Pfam" id="PF13832">
    <property type="entry name" value="zf-HC5HC2H_2"/>
    <property type="match status" value="1"/>
</dbReference>
<dbReference type="Gene3D" id="3.30.40.10">
    <property type="entry name" value="Zinc/RING finger domain, C3HC4 (zinc finger)"/>
    <property type="match status" value="2"/>
</dbReference>
<feature type="compositionally biased region" description="Basic and acidic residues" evidence="5">
    <location>
        <begin position="1007"/>
        <end position="1016"/>
    </location>
</feature>
<protein>
    <submittedName>
        <fullName evidence="8">Uncharacterized protein</fullName>
    </submittedName>
</protein>
<feature type="domain" description="PHD-type" evidence="6">
    <location>
        <begin position="649"/>
        <end position="699"/>
    </location>
</feature>
<feature type="region of interest" description="Disordered" evidence="5">
    <location>
        <begin position="244"/>
        <end position="266"/>
    </location>
</feature>